<proteinExistence type="predicted"/>
<dbReference type="PANTHER" id="PTHR33525:SF3">
    <property type="entry name" value="RIBONUCLEASE Y"/>
    <property type="match status" value="1"/>
</dbReference>
<dbReference type="Gene3D" id="1.10.3210.10">
    <property type="entry name" value="Hypothetical protein af1432"/>
    <property type="match status" value="1"/>
</dbReference>
<dbReference type="GO" id="GO:0016787">
    <property type="term" value="F:hydrolase activity"/>
    <property type="evidence" value="ECO:0007669"/>
    <property type="project" value="UniProtKB-KW"/>
</dbReference>
<name>A0A1W1HEP3_9BACT</name>
<evidence type="ECO:0000259" key="1">
    <source>
        <dbReference type="PROSITE" id="PS51833"/>
    </source>
</evidence>
<feature type="domain" description="HDOD" evidence="1">
    <location>
        <begin position="1"/>
        <end position="191"/>
    </location>
</feature>
<dbReference type="STRING" id="1246637.MTBBW1_250016"/>
<evidence type="ECO:0000313" key="2">
    <source>
        <dbReference type="EMBL" id="SLM30845.1"/>
    </source>
</evidence>
<keyword evidence="3" id="KW-1185">Reference proteome</keyword>
<dbReference type="InterPro" id="IPR013976">
    <property type="entry name" value="HDOD"/>
</dbReference>
<dbReference type="PROSITE" id="PS51833">
    <property type="entry name" value="HDOD"/>
    <property type="match status" value="1"/>
</dbReference>
<organism evidence="2 3">
    <name type="scientific">Desulfamplus magnetovallimortis</name>
    <dbReference type="NCBI Taxonomy" id="1246637"/>
    <lineage>
        <taxon>Bacteria</taxon>
        <taxon>Pseudomonadati</taxon>
        <taxon>Thermodesulfobacteriota</taxon>
        <taxon>Desulfobacteria</taxon>
        <taxon>Desulfobacterales</taxon>
        <taxon>Desulfobacteraceae</taxon>
        <taxon>Desulfamplus</taxon>
    </lineage>
</organism>
<dbReference type="PANTHER" id="PTHR33525">
    <property type="match status" value="1"/>
</dbReference>
<gene>
    <name evidence="2" type="ORF">MTBBW1_250016</name>
</gene>
<dbReference type="AlphaFoldDB" id="A0A1W1HEP3"/>
<reference evidence="2 3" key="1">
    <citation type="submission" date="2017-03" db="EMBL/GenBank/DDBJ databases">
        <authorList>
            <person name="Afonso C.L."/>
            <person name="Miller P.J."/>
            <person name="Scott M.A."/>
            <person name="Spackman E."/>
            <person name="Goraichik I."/>
            <person name="Dimitrov K.M."/>
            <person name="Suarez D.L."/>
            <person name="Swayne D.E."/>
        </authorList>
    </citation>
    <scope>NUCLEOTIDE SEQUENCE [LARGE SCALE GENOMIC DNA]</scope>
    <source>
        <strain evidence="2">PRJEB14757</strain>
    </source>
</reference>
<protein>
    <submittedName>
        <fullName evidence="2">Putative signal transduction protein</fullName>
        <ecNumber evidence="2">3.1.-.-</ecNumber>
    </submittedName>
</protein>
<dbReference type="Proteomes" id="UP000191931">
    <property type="component" value="Unassembled WGS sequence"/>
</dbReference>
<accession>A0A1W1HEP3</accession>
<dbReference type="EMBL" id="FWEV01000168">
    <property type="protein sequence ID" value="SLM30845.1"/>
    <property type="molecule type" value="Genomic_DNA"/>
</dbReference>
<dbReference type="SUPFAM" id="SSF109604">
    <property type="entry name" value="HD-domain/PDEase-like"/>
    <property type="match status" value="1"/>
</dbReference>
<dbReference type="Pfam" id="PF08668">
    <property type="entry name" value="HDOD"/>
    <property type="match status" value="1"/>
</dbReference>
<sequence length="265" mass="29674">MVNKIIDAASDDSTTTDELADIITYDQGMTNKLLKLSNSIYYSQRSKVDTVKRAIAVIGFDEIMGIALGMNVMSVLTGRDSGLSLDVKALWLHCIGCATAAKEIASRIHPEISGKIFIPALLHDMGKVILSIYFKDEYHQVRTLAIDQQKPLFRVERQIFNLDHAILSGLLMKRWQFPDSILYPSRYHHNPSASPPAYRDAALIINLSDYLCHKARIGHSGNPVPVTVKNSTEKAGISEVALRLILDQLRYKQEQIKEFFDITTG</sequence>
<evidence type="ECO:0000313" key="3">
    <source>
        <dbReference type="Proteomes" id="UP000191931"/>
    </source>
</evidence>
<keyword evidence="2" id="KW-0378">Hydrolase</keyword>
<dbReference type="InterPro" id="IPR052340">
    <property type="entry name" value="RNase_Y/CdgJ"/>
</dbReference>
<dbReference type="EC" id="3.1.-.-" evidence="2"/>